<dbReference type="VEuPathDB" id="FungiDB:BO80DRAFT_441602"/>
<dbReference type="Proteomes" id="UP000249402">
    <property type="component" value="Unassembled WGS sequence"/>
</dbReference>
<gene>
    <name evidence="3" type="ORF">BO80DRAFT_441602</name>
</gene>
<feature type="domain" description="Myb-like DNA-binding" evidence="2">
    <location>
        <begin position="8"/>
        <end position="54"/>
    </location>
</feature>
<feature type="compositionally biased region" description="Basic and acidic residues" evidence="1">
    <location>
        <begin position="138"/>
        <end position="150"/>
    </location>
</feature>
<dbReference type="STRING" id="1448316.A0A395HC69"/>
<dbReference type="InterPro" id="IPR054505">
    <property type="entry name" value="Myb_DNA-bind_8"/>
</dbReference>
<evidence type="ECO:0000313" key="4">
    <source>
        <dbReference type="Proteomes" id="UP000249402"/>
    </source>
</evidence>
<organism evidence="3 4">
    <name type="scientific">Aspergillus ibericus CBS 121593</name>
    <dbReference type="NCBI Taxonomy" id="1448316"/>
    <lineage>
        <taxon>Eukaryota</taxon>
        <taxon>Fungi</taxon>
        <taxon>Dikarya</taxon>
        <taxon>Ascomycota</taxon>
        <taxon>Pezizomycotina</taxon>
        <taxon>Eurotiomycetes</taxon>
        <taxon>Eurotiomycetidae</taxon>
        <taxon>Eurotiales</taxon>
        <taxon>Aspergillaceae</taxon>
        <taxon>Aspergillus</taxon>
        <taxon>Aspergillus subgen. Circumdati</taxon>
    </lineage>
</organism>
<dbReference type="EMBL" id="KZ824423">
    <property type="protein sequence ID" value="RAL04745.1"/>
    <property type="molecule type" value="Genomic_DNA"/>
</dbReference>
<name>A0A395HC69_9EURO</name>
<reference evidence="3 4" key="1">
    <citation type="submission" date="2018-02" db="EMBL/GenBank/DDBJ databases">
        <title>The genomes of Aspergillus section Nigri reveals drivers in fungal speciation.</title>
        <authorList>
            <consortium name="DOE Joint Genome Institute"/>
            <person name="Vesth T.C."/>
            <person name="Nybo J."/>
            <person name="Theobald S."/>
            <person name="Brandl J."/>
            <person name="Frisvad J.C."/>
            <person name="Nielsen K.F."/>
            <person name="Lyhne E.K."/>
            <person name="Kogle M.E."/>
            <person name="Kuo A."/>
            <person name="Riley R."/>
            <person name="Clum A."/>
            <person name="Nolan M."/>
            <person name="Lipzen A."/>
            <person name="Salamov A."/>
            <person name="Henrissat B."/>
            <person name="Wiebenga A."/>
            <person name="De vries R.P."/>
            <person name="Grigoriev I.V."/>
            <person name="Mortensen U.H."/>
            <person name="Andersen M.R."/>
            <person name="Baker S.E."/>
        </authorList>
    </citation>
    <scope>NUCLEOTIDE SEQUENCE [LARGE SCALE GENOMIC DNA]</scope>
    <source>
        <strain evidence="3 4">CBS 121593</strain>
    </source>
</reference>
<dbReference type="RefSeq" id="XP_025579072.1">
    <property type="nucleotide sequence ID" value="XM_025721202.1"/>
</dbReference>
<dbReference type="OrthoDB" id="3944408at2759"/>
<feature type="compositionally biased region" description="Basic and acidic residues" evidence="1">
    <location>
        <begin position="60"/>
        <end position="70"/>
    </location>
</feature>
<feature type="region of interest" description="Disordered" evidence="1">
    <location>
        <begin position="60"/>
        <end position="150"/>
    </location>
</feature>
<evidence type="ECO:0000259" key="2">
    <source>
        <dbReference type="Pfam" id="PF22980"/>
    </source>
</evidence>
<proteinExistence type="predicted"/>
<dbReference type="GeneID" id="37226067"/>
<feature type="compositionally biased region" description="Low complexity" evidence="1">
    <location>
        <begin position="73"/>
        <end position="89"/>
    </location>
</feature>
<feature type="compositionally biased region" description="Basic residues" evidence="1">
    <location>
        <begin position="110"/>
        <end position="119"/>
    </location>
</feature>
<protein>
    <recommendedName>
        <fullName evidence="2">Myb-like DNA-binding domain-containing protein</fullName>
    </recommendedName>
</protein>
<accession>A0A395HC69</accession>
<sequence>MAPKTVIDTSLVFLYVCLLKSDFKTIDFKAVADATELNVGAARMRYSRLKKQLDGAVKDDGKFDLKRGETGETSASASASASTTPMTTPVKKQAATTNDNDAVDGASPVAKKRSPKRKKVEKEDSDDELVMADASAAEGEKKSPGEDEEK</sequence>
<keyword evidence="4" id="KW-1185">Reference proteome</keyword>
<dbReference type="Pfam" id="PF22980">
    <property type="entry name" value="Myb_DNA-bind_8"/>
    <property type="match status" value="1"/>
</dbReference>
<evidence type="ECO:0000313" key="3">
    <source>
        <dbReference type="EMBL" id="RAL04745.1"/>
    </source>
</evidence>
<evidence type="ECO:0000256" key="1">
    <source>
        <dbReference type="SAM" id="MobiDB-lite"/>
    </source>
</evidence>
<dbReference type="AlphaFoldDB" id="A0A395HC69"/>